<protein>
    <submittedName>
        <fullName evidence="2">Uncharacterized protein</fullName>
    </submittedName>
</protein>
<organism evidence="2 3">
    <name type="scientific">Rhizobium alvei</name>
    <dbReference type="NCBI Taxonomy" id="1132659"/>
    <lineage>
        <taxon>Bacteria</taxon>
        <taxon>Pseudomonadati</taxon>
        <taxon>Pseudomonadota</taxon>
        <taxon>Alphaproteobacteria</taxon>
        <taxon>Hyphomicrobiales</taxon>
        <taxon>Rhizobiaceae</taxon>
        <taxon>Rhizobium/Agrobacterium group</taxon>
        <taxon>Rhizobium</taxon>
    </lineage>
</organism>
<evidence type="ECO:0000313" key="3">
    <source>
        <dbReference type="Proteomes" id="UP001174932"/>
    </source>
</evidence>
<evidence type="ECO:0000313" key="2">
    <source>
        <dbReference type="EMBL" id="MDO6962700.1"/>
    </source>
</evidence>
<dbReference type="RefSeq" id="WP_304374769.1">
    <property type="nucleotide sequence ID" value="NZ_JAUOZU010000001.1"/>
</dbReference>
<feature type="region of interest" description="Disordered" evidence="1">
    <location>
        <begin position="36"/>
        <end position="56"/>
    </location>
</feature>
<reference evidence="2" key="2">
    <citation type="submission" date="2023-07" db="EMBL/GenBank/DDBJ databases">
        <authorList>
            <person name="Shen H."/>
        </authorList>
    </citation>
    <scope>NUCLEOTIDE SEQUENCE</scope>
    <source>
        <strain evidence="2">TNR-22</strain>
    </source>
</reference>
<dbReference type="EMBL" id="JAUOZU010000001">
    <property type="protein sequence ID" value="MDO6962700.1"/>
    <property type="molecule type" value="Genomic_DNA"/>
</dbReference>
<gene>
    <name evidence="2" type="ORF">Q4481_01955</name>
</gene>
<name>A0ABT8YGA6_9HYPH</name>
<comment type="caution">
    <text evidence="2">The sequence shown here is derived from an EMBL/GenBank/DDBJ whole genome shotgun (WGS) entry which is preliminary data.</text>
</comment>
<reference evidence="2" key="1">
    <citation type="journal article" date="2015" name="Int. J. Syst. Evol. Microbiol.">
        <title>Rhizobium alvei sp. nov., isolated from a freshwater river.</title>
        <authorList>
            <person name="Sheu S.Y."/>
            <person name="Huang H.W."/>
            <person name="Young C.C."/>
            <person name="Chen W.M."/>
        </authorList>
    </citation>
    <scope>NUCLEOTIDE SEQUENCE</scope>
    <source>
        <strain evidence="2">TNR-22</strain>
    </source>
</reference>
<evidence type="ECO:0000256" key="1">
    <source>
        <dbReference type="SAM" id="MobiDB-lite"/>
    </source>
</evidence>
<sequence>MIEKMQFLDRRHPDLMVSLQIDEEPRSRGLLSANTKKMRQSHSIHLNNAPHNPVARPGLRLSLQTQFRRLGGGSGLS</sequence>
<dbReference type="Proteomes" id="UP001174932">
    <property type="component" value="Unassembled WGS sequence"/>
</dbReference>
<proteinExistence type="predicted"/>
<accession>A0ABT8YGA6</accession>
<keyword evidence="3" id="KW-1185">Reference proteome</keyword>